<evidence type="ECO:0000313" key="3">
    <source>
        <dbReference type="Proteomes" id="UP000029558"/>
    </source>
</evidence>
<evidence type="ECO:0000256" key="1">
    <source>
        <dbReference type="SAM" id="SignalP"/>
    </source>
</evidence>
<gene>
    <name evidence="2" type="ORF">KU39_1084</name>
</gene>
<dbReference type="Proteomes" id="UP000029558">
    <property type="component" value="Chromosome"/>
</dbReference>
<protein>
    <submittedName>
        <fullName evidence="2">Quinol oxidase subunit 2</fullName>
    </submittedName>
</protein>
<organism evidence="2 3">
    <name type="scientific">Piscirickettsia salmonis</name>
    <dbReference type="NCBI Taxonomy" id="1238"/>
    <lineage>
        <taxon>Bacteria</taxon>
        <taxon>Pseudomonadati</taxon>
        <taxon>Pseudomonadota</taxon>
        <taxon>Gammaproteobacteria</taxon>
        <taxon>Thiotrichales</taxon>
        <taxon>Piscirickettsiaceae</taxon>
        <taxon>Piscirickettsia</taxon>
    </lineage>
</organism>
<sequence>MKKNVILLIVMAALSLLFSVISFAAEYPPCQSQSVDNPQNYVTQQQYQWMNERGSFYR</sequence>
<name>A0AAC8VGS0_PISSA</name>
<feature type="signal peptide" evidence="1">
    <location>
        <begin position="1"/>
        <end position="24"/>
    </location>
</feature>
<dbReference type="RefSeq" id="WP_230874410.1">
    <property type="nucleotide sequence ID" value="NZ_CP039227.1"/>
</dbReference>
<dbReference type="EMBL" id="CP012508">
    <property type="protein sequence ID" value="ALB22267.1"/>
    <property type="molecule type" value="Genomic_DNA"/>
</dbReference>
<dbReference type="AlphaFoldDB" id="A0AAC8VGS0"/>
<proteinExistence type="predicted"/>
<accession>A0AAC8VGS0</accession>
<reference evidence="2 3" key="1">
    <citation type="journal article" date="2014" name="Genome Announc.">
        <title>Comparative Genome Analysis of Two Isolates of the Fish Pathogen Piscirickettsia salmonis from Different Hosts Reveals Major Differences in Virulence-Associated Secretion Systems.</title>
        <authorList>
            <person name="Bohle H."/>
            <person name="Henriquez P."/>
            <person name="Grothusen H."/>
            <person name="Navas E."/>
            <person name="Sandoval A."/>
            <person name="Bustamante F."/>
            <person name="Bustos P."/>
            <person name="Mancilla M."/>
        </authorList>
    </citation>
    <scope>NUCLEOTIDE SEQUENCE [LARGE SCALE GENOMIC DNA]</scope>
    <source>
        <strain evidence="3">B1-32597</strain>
    </source>
</reference>
<feature type="chain" id="PRO_5042032935" evidence="1">
    <location>
        <begin position="25"/>
        <end position="58"/>
    </location>
</feature>
<evidence type="ECO:0000313" key="2">
    <source>
        <dbReference type="EMBL" id="ALB22267.1"/>
    </source>
</evidence>
<keyword evidence="1" id="KW-0732">Signal</keyword>